<dbReference type="InterPro" id="IPR052722">
    <property type="entry name" value="PgpH_phosphodiesterase"/>
</dbReference>
<feature type="transmembrane region" description="Helical" evidence="1">
    <location>
        <begin position="12"/>
        <end position="33"/>
    </location>
</feature>
<evidence type="ECO:0000313" key="3">
    <source>
        <dbReference type="EMBL" id="BDS11367.1"/>
    </source>
</evidence>
<keyword evidence="4" id="KW-1185">Reference proteome</keyword>
<dbReference type="Pfam" id="PF07697">
    <property type="entry name" value="7TMR-HDED"/>
    <property type="match status" value="1"/>
</dbReference>
<feature type="domain" description="HD" evidence="2">
    <location>
        <begin position="501"/>
        <end position="644"/>
    </location>
</feature>
<dbReference type="AlphaFoldDB" id="A0A916DSY4"/>
<sequence>MSLKIIQNSIHTIPHIVRLILLGTLVLFVSLFFPTNLDFDYDFEQGKRWKHHDLKAPFDFPIKKTSQEISEERTKIANQIVPYYRWDKDLIKDQKERFKSIFHQAWTIYEPTDSLALMDSVAYIQFGFDVLDHVYHKRLIELQSEHAEQEDIFVFELLDGNVDLGEHTTADVLTNKAAMQFLVDTLYSVEEALTESKFLFDILEEIIAIPNVVFDSIVTAKSRQAAFNSISPYRGMVKAGDPIITKDRLIDSVTYFKLISYKKKYNQEINQNKNSLLIYLGYLALTIALIGIFAFFVQFYSPQVFYNIRHLSLVLLMIAGYAYLAYIVNGIYILDLYVIPFCIIPIIIINFFNAQLALFTHVIIVLLVSMLLSLDYHFILIQILVGMVAVVSKLKTRHLSDFFVSLLYIGIAYGAGFLSLEIIHAGTVFPIVSANGTVIEEGVRWHMLGWILFNVFLTLLSYPLIPLLEKFFGLTSDITLVELGDMDHPLLKELSIRAPGTLQHSLQVANLSEAAVKAIGANSLLVKVAALYHDIGKMSNPHYYIENQNDQNPHDNLTCLESAKMIINHVTEGVRLAKKHRLPTVLIDFILTHHGTTRVEFFYRTYQKENPDLEIDPADFTYPGPKPSTKEQAILMMADSLEAASKSLKSPTEEDINDLVDNIIRGKITMGQLENTNLSFRELETVKVVFKKLLKSMNHVRIAYPNDDKHKNNT</sequence>
<dbReference type="InterPro" id="IPR006674">
    <property type="entry name" value="HD_domain"/>
</dbReference>
<feature type="transmembrane region" description="Helical" evidence="1">
    <location>
        <begin position="306"/>
        <end position="324"/>
    </location>
</feature>
<evidence type="ECO:0000313" key="4">
    <source>
        <dbReference type="Proteomes" id="UP001060919"/>
    </source>
</evidence>
<feature type="transmembrane region" description="Helical" evidence="1">
    <location>
        <begin position="331"/>
        <end position="352"/>
    </location>
</feature>
<dbReference type="Pfam" id="PF07698">
    <property type="entry name" value="7TM-7TMR_HD"/>
    <property type="match status" value="1"/>
</dbReference>
<evidence type="ECO:0000259" key="2">
    <source>
        <dbReference type="PROSITE" id="PS51831"/>
    </source>
</evidence>
<dbReference type="PROSITE" id="PS51831">
    <property type="entry name" value="HD"/>
    <property type="match status" value="1"/>
</dbReference>
<dbReference type="InterPro" id="IPR011621">
    <property type="entry name" value="Metal-dep_PHydrolase_7TM_intra"/>
</dbReference>
<dbReference type="CDD" id="cd00077">
    <property type="entry name" value="HDc"/>
    <property type="match status" value="1"/>
</dbReference>
<feature type="transmembrane region" description="Helical" evidence="1">
    <location>
        <begin position="358"/>
        <end position="391"/>
    </location>
</feature>
<dbReference type="SMART" id="SM00471">
    <property type="entry name" value="HDc"/>
    <property type="match status" value="1"/>
</dbReference>
<feature type="transmembrane region" description="Helical" evidence="1">
    <location>
        <begin position="403"/>
        <end position="425"/>
    </location>
</feature>
<keyword evidence="1" id="KW-0472">Membrane</keyword>
<dbReference type="InterPro" id="IPR003607">
    <property type="entry name" value="HD/PDEase_dom"/>
</dbReference>
<dbReference type="PANTHER" id="PTHR36442">
    <property type="entry name" value="CYCLIC-DI-AMP PHOSPHODIESTERASE PGPH"/>
    <property type="match status" value="1"/>
</dbReference>
<protein>
    <submittedName>
        <fullName evidence="3">HDIG domain-containing protein</fullName>
    </submittedName>
</protein>
<dbReference type="Gene3D" id="1.10.3210.10">
    <property type="entry name" value="Hypothetical protein af1432"/>
    <property type="match status" value="1"/>
</dbReference>
<name>A0A916DSY4_9BACT</name>
<feature type="transmembrane region" description="Helical" evidence="1">
    <location>
        <begin position="276"/>
        <end position="300"/>
    </location>
</feature>
<dbReference type="InterPro" id="IPR006675">
    <property type="entry name" value="HDIG_dom"/>
</dbReference>
<evidence type="ECO:0000256" key="1">
    <source>
        <dbReference type="SAM" id="Phobius"/>
    </source>
</evidence>
<feature type="transmembrane region" description="Helical" evidence="1">
    <location>
        <begin position="445"/>
        <end position="465"/>
    </location>
</feature>
<accession>A0A916DSY4</accession>
<dbReference type="PANTHER" id="PTHR36442:SF1">
    <property type="entry name" value="CYCLIC-DI-AMP PHOSPHODIESTERASE PGPH"/>
    <property type="match status" value="1"/>
</dbReference>
<keyword evidence="1" id="KW-0812">Transmembrane</keyword>
<organism evidence="3 4">
    <name type="scientific">Aureispira anguillae</name>
    <dbReference type="NCBI Taxonomy" id="2864201"/>
    <lineage>
        <taxon>Bacteria</taxon>
        <taxon>Pseudomonadati</taxon>
        <taxon>Bacteroidota</taxon>
        <taxon>Saprospiria</taxon>
        <taxon>Saprospirales</taxon>
        <taxon>Saprospiraceae</taxon>
        <taxon>Aureispira</taxon>
    </lineage>
</organism>
<reference evidence="3" key="1">
    <citation type="submission" date="2022-09" db="EMBL/GenBank/DDBJ databases">
        <title>Aureispira anguillicida sp. nov., isolated from Leptocephalus of Japanese eel Anguilla japonica.</title>
        <authorList>
            <person name="Yuasa K."/>
            <person name="Mekata T."/>
            <person name="Ikunari K."/>
        </authorList>
    </citation>
    <scope>NUCLEOTIDE SEQUENCE</scope>
    <source>
        <strain evidence="3">EL160426</strain>
    </source>
</reference>
<dbReference type="SUPFAM" id="SSF109604">
    <property type="entry name" value="HD-domain/PDEase-like"/>
    <property type="match status" value="1"/>
</dbReference>
<dbReference type="InterPro" id="IPR011624">
    <property type="entry name" value="Metal-dep_PHydrolase_7TM_extra"/>
</dbReference>
<gene>
    <name evidence="3" type="ORF">AsAng_0020790</name>
</gene>
<dbReference type="KEGG" id="aup:AsAng_0020790"/>
<dbReference type="Pfam" id="PF01966">
    <property type="entry name" value="HD"/>
    <property type="match status" value="1"/>
</dbReference>
<proteinExistence type="predicted"/>
<dbReference type="Proteomes" id="UP001060919">
    <property type="component" value="Chromosome"/>
</dbReference>
<dbReference type="EMBL" id="AP026867">
    <property type="protein sequence ID" value="BDS11367.1"/>
    <property type="molecule type" value="Genomic_DNA"/>
</dbReference>
<dbReference type="NCBIfam" id="TIGR00277">
    <property type="entry name" value="HDIG"/>
    <property type="match status" value="1"/>
</dbReference>
<keyword evidence="1" id="KW-1133">Transmembrane helix</keyword>
<dbReference type="RefSeq" id="WP_264792554.1">
    <property type="nucleotide sequence ID" value="NZ_AP026867.1"/>
</dbReference>